<evidence type="ECO:0000256" key="2">
    <source>
        <dbReference type="ARBA" id="ARBA00004738"/>
    </source>
</evidence>
<dbReference type="SUPFAM" id="SSF53474">
    <property type="entry name" value="alpha/beta-Hydrolases"/>
    <property type="match status" value="1"/>
</dbReference>
<sequence length="775" mass="87014">MGSEAGIVRKPRFLGLHGFRTSGAILKTQIETKWPKSVLEKIDIVYPDAPFPAQGKSDVDGIFDPPYYEWFQFNKEFTTYTNFDECLAYIEDIIIKQGPFDGLLGFSQGAILSGGLPGLQAKGMALTKVPQIKNLIIIGGAKFKNETVAENAYSSPIHCPSLHFLGENDFLKPYGLELLESCVDPVVIHHPKGHTIPRFDESGLEMMLSFLKRVEKDILSEQEKDLCYKEEQNAGFLAPIPSPAIRVFCSKPGEVGGLMASSVQNQGSISYLTQREAAEVDETLMGPLGFSVDQLMELAGLSVATSIAEVYKPSEYNRILAICGPGNNGGDGLVAARHLYHFGYKPFVCYPKRTQKPLYSGLVTQLESLSIPFLSVDELPMDLSKDFDIQVDAMFGFSFHGAPRPPFDDLIKKLINLHYYEQAQRKSPVIVSVDIPSGWHVEEGDVGGDGIKPDMLVSLTAPKLCAKKFSGPHHFLGGRFVPPAIAEKYKLQLPQYPGMSMCVRIGKPPQIDISALRENYISPEFLEEQVEADPLDQFRKWFDDAMAANLKEPNAMALSTTGKDGKPHGSEKRALRAPAPNAILNKIWELFKLWLNFLKNFAFPSTKYDIHACYLSSSRMVLLKGVDKDGFVWFTNYESQKARQLSENPHAALLFYWDGLNRQVRVEGSVEKVSDEESEQYFHSRPRGSQLGAIVSKQSTVVPGRHVLHQQYKELEEKYSKESLIPKPKYWGGYRLKPERFEFWQGQPSRLHDRLEYSPQETDGKRVWKIVRLAP</sequence>
<protein>
    <recommendedName>
        <fullName evidence="9">NAD(P)H-hydrate epimerase</fullName>
        <ecNumber evidence="9">5.1.99.6</ecNumber>
    </recommendedName>
    <alternativeName>
        <fullName evidence="9">NAD(P)HX epimerase</fullName>
    </alternativeName>
</protein>
<keyword evidence="9" id="KW-0547">Nucleotide-binding</keyword>
<comment type="pathway">
    <text evidence="3">Cofactor metabolism; pyridoxal 5'-phosphate salvage; pyridoxal 5'-phosphate from pyridoxine 5'-phosphate: step 1/1.</text>
</comment>
<dbReference type="GO" id="GO:0004733">
    <property type="term" value="F:pyridoxamine phosphate oxidase activity"/>
    <property type="evidence" value="ECO:0007669"/>
    <property type="project" value="InterPro"/>
</dbReference>
<name>A0A2P5Y304_GOSBA</name>
<dbReference type="FunFam" id="3.40.50.10260:FF:000006">
    <property type="entry name" value="NAD(P)H-hydrate epimerase"/>
    <property type="match status" value="1"/>
</dbReference>
<keyword evidence="6" id="KW-0288">FMN</keyword>
<keyword evidence="5" id="KW-0285">Flavoprotein</keyword>
<feature type="binding site" evidence="9">
    <location>
        <position position="437"/>
    </location>
    <ligand>
        <name>K(+)</name>
        <dbReference type="ChEBI" id="CHEBI:29103"/>
    </ligand>
</feature>
<dbReference type="PROSITE" id="PS51385">
    <property type="entry name" value="YJEF_N"/>
    <property type="match status" value="1"/>
</dbReference>
<dbReference type="FunFam" id="2.30.110.10:FF:000005">
    <property type="entry name" value="NAD(P)H-hydrate epimerase"/>
    <property type="match status" value="1"/>
</dbReference>
<keyword evidence="7" id="KW-0560">Oxidoreductase</keyword>
<dbReference type="PANTHER" id="PTHR22778">
    <property type="entry name" value="OVARIAN CANCER GENE-2 PROTEIN-RELATED"/>
    <property type="match status" value="1"/>
</dbReference>
<evidence type="ECO:0000256" key="1">
    <source>
        <dbReference type="ARBA" id="ARBA00001917"/>
    </source>
</evidence>
<dbReference type="Gene3D" id="2.30.110.10">
    <property type="entry name" value="Electron Transport, Fmn-binding Protein, Chain A"/>
    <property type="match status" value="1"/>
</dbReference>
<comment type="subunit">
    <text evidence="4">Homodimer.</text>
</comment>
<evidence type="ECO:0000259" key="10">
    <source>
        <dbReference type="PROSITE" id="PS51385"/>
    </source>
</evidence>
<evidence type="ECO:0000313" key="11">
    <source>
        <dbReference type="EMBL" id="PPS09931.1"/>
    </source>
</evidence>
<dbReference type="NCBIfam" id="TIGR00558">
    <property type="entry name" value="pdxH"/>
    <property type="match status" value="1"/>
</dbReference>
<feature type="binding site" evidence="9">
    <location>
        <position position="392"/>
    </location>
    <ligand>
        <name>K(+)</name>
        <dbReference type="ChEBI" id="CHEBI:29103"/>
    </ligand>
</feature>
<dbReference type="EC" id="5.1.99.6" evidence="9"/>
<dbReference type="SUPFAM" id="SSF64153">
    <property type="entry name" value="YjeF N-terminal domain-like"/>
    <property type="match status" value="1"/>
</dbReference>
<dbReference type="PROSITE" id="PS01064">
    <property type="entry name" value="PYRIDOX_OXIDASE"/>
    <property type="match status" value="1"/>
</dbReference>
<keyword evidence="8" id="KW-0664">Pyridoxine biosynthesis</keyword>
<feature type="binding site" evidence="9">
    <location>
        <begin position="327"/>
        <end position="331"/>
    </location>
    <ligand>
        <name>(6S)-NADPHX</name>
        <dbReference type="ChEBI" id="CHEBI:64076"/>
    </ligand>
</feature>
<dbReference type="FunFam" id="3.40.50.1820:FF:000133">
    <property type="entry name" value="esterase AGAP003155"/>
    <property type="match status" value="1"/>
</dbReference>
<accession>A0A2P5Y304</accession>
<dbReference type="EMBL" id="KZ663800">
    <property type="protein sequence ID" value="PPS09931.1"/>
    <property type="molecule type" value="Genomic_DNA"/>
</dbReference>
<feature type="binding site" evidence="9">
    <location>
        <begin position="396"/>
        <end position="402"/>
    </location>
    <ligand>
        <name>(6S)-NADPHX</name>
        <dbReference type="ChEBI" id="CHEBI:64076"/>
    </ligand>
</feature>
<keyword evidence="9" id="KW-0630">Potassium</keyword>
<proteinExistence type="inferred from homology"/>
<comment type="pathway">
    <text evidence="2">Cofactor metabolism; pyridoxal 5'-phosphate salvage; pyridoxal 5'-phosphate from pyridoxamine 5'-phosphate: step 1/1.</text>
</comment>
<keyword evidence="9" id="KW-0520">NAD</keyword>
<evidence type="ECO:0000256" key="8">
    <source>
        <dbReference type="ARBA" id="ARBA00023096"/>
    </source>
</evidence>
<organism evidence="11 12">
    <name type="scientific">Gossypium barbadense</name>
    <name type="common">Sea Island cotton</name>
    <name type="synonym">Hibiscus barbadensis</name>
    <dbReference type="NCBI Taxonomy" id="3634"/>
    <lineage>
        <taxon>Eukaryota</taxon>
        <taxon>Viridiplantae</taxon>
        <taxon>Streptophyta</taxon>
        <taxon>Embryophyta</taxon>
        <taxon>Tracheophyta</taxon>
        <taxon>Spermatophyta</taxon>
        <taxon>Magnoliopsida</taxon>
        <taxon>eudicotyledons</taxon>
        <taxon>Gunneridae</taxon>
        <taxon>Pentapetalae</taxon>
        <taxon>rosids</taxon>
        <taxon>malvids</taxon>
        <taxon>Malvales</taxon>
        <taxon>Malvaceae</taxon>
        <taxon>Malvoideae</taxon>
        <taxon>Gossypium</taxon>
    </lineage>
</organism>
<dbReference type="GO" id="GO:0052856">
    <property type="term" value="F:NAD(P)HX epimerase activity"/>
    <property type="evidence" value="ECO:0007669"/>
    <property type="project" value="UniProtKB-UniRule"/>
</dbReference>
<keyword evidence="9" id="KW-0479">Metal-binding</keyword>
<dbReference type="NCBIfam" id="NF004231">
    <property type="entry name" value="PRK05679.1"/>
    <property type="match status" value="1"/>
</dbReference>
<evidence type="ECO:0000256" key="6">
    <source>
        <dbReference type="ARBA" id="ARBA00022643"/>
    </source>
</evidence>
<dbReference type="InterPro" id="IPR011576">
    <property type="entry name" value="Pyridox_Oxase_N"/>
</dbReference>
<keyword evidence="9" id="KW-0413">Isomerase</keyword>
<dbReference type="HAMAP" id="MF_01966">
    <property type="entry name" value="NADHX_epimerase"/>
    <property type="match status" value="1"/>
</dbReference>
<dbReference type="PANTHER" id="PTHR22778:SF51">
    <property type="entry name" value="DIHYDROFOLATE REDUCTASE"/>
    <property type="match status" value="1"/>
</dbReference>
<comment type="function">
    <text evidence="9">Catalyzes the epimerization of the S- and R-forms of NAD(P)HX, a damaged form of NAD(P)H that is a result of enzymatic or heat-dependent hydration. This is a prerequisite for the S-specific NAD(P)H-hydrate dehydratase to allow the repair of both epimers of NAD(P)HX.</text>
</comment>
<evidence type="ECO:0000256" key="7">
    <source>
        <dbReference type="ARBA" id="ARBA00023002"/>
    </source>
</evidence>
<dbReference type="InterPro" id="IPR012349">
    <property type="entry name" value="Split_barrel_FMN-bd"/>
</dbReference>
<dbReference type="InterPro" id="IPR005645">
    <property type="entry name" value="FSH-like_dom"/>
</dbReference>
<evidence type="ECO:0000256" key="3">
    <source>
        <dbReference type="ARBA" id="ARBA00005037"/>
    </source>
</evidence>
<evidence type="ECO:0000256" key="5">
    <source>
        <dbReference type="ARBA" id="ARBA00022630"/>
    </source>
</evidence>
<dbReference type="Pfam" id="PF03853">
    <property type="entry name" value="YjeF_N"/>
    <property type="match status" value="1"/>
</dbReference>
<dbReference type="InterPro" id="IPR019576">
    <property type="entry name" value="Pyridoxamine_oxidase_dimer_C"/>
</dbReference>
<evidence type="ECO:0000256" key="9">
    <source>
        <dbReference type="HAMAP-Rule" id="MF_03159"/>
    </source>
</evidence>
<reference evidence="11 12" key="1">
    <citation type="submission" date="2015-01" db="EMBL/GenBank/DDBJ databases">
        <title>Genome of allotetraploid Gossypium barbadense reveals genomic plasticity and fiber elongation in cotton evolution.</title>
        <authorList>
            <person name="Chen X."/>
            <person name="Liu X."/>
            <person name="Zhao B."/>
            <person name="Zheng H."/>
            <person name="Hu Y."/>
            <person name="Lu G."/>
            <person name="Yang C."/>
            <person name="Chen J."/>
            <person name="Shan C."/>
            <person name="Zhang L."/>
            <person name="Zhou Y."/>
            <person name="Wang L."/>
            <person name="Guo W."/>
            <person name="Bai Y."/>
            <person name="Ruan J."/>
            <person name="Shangguan X."/>
            <person name="Mao Y."/>
            <person name="Jiang J."/>
            <person name="Zhu Y."/>
            <person name="Lei J."/>
            <person name="Kang H."/>
            <person name="Chen S."/>
            <person name="He X."/>
            <person name="Wang R."/>
            <person name="Wang Y."/>
            <person name="Chen J."/>
            <person name="Wang L."/>
            <person name="Yu S."/>
            <person name="Wang B."/>
            <person name="Wei J."/>
            <person name="Song S."/>
            <person name="Lu X."/>
            <person name="Gao Z."/>
            <person name="Gu W."/>
            <person name="Deng X."/>
            <person name="Ma D."/>
            <person name="Wang S."/>
            <person name="Liang W."/>
            <person name="Fang L."/>
            <person name="Cai C."/>
            <person name="Zhu X."/>
            <person name="Zhou B."/>
            <person name="Zhang Y."/>
            <person name="Chen Z."/>
            <person name="Xu S."/>
            <person name="Zhu R."/>
            <person name="Wang S."/>
            <person name="Zhang T."/>
            <person name="Zhao G."/>
        </authorList>
    </citation>
    <scope>NUCLEOTIDE SEQUENCE [LARGE SCALE GENOMIC DNA]</scope>
    <source>
        <strain evidence="12">cv. Xinhai21</strain>
        <tissue evidence="11">Leaf</tissue>
    </source>
</reference>
<dbReference type="Gene3D" id="3.40.50.1820">
    <property type="entry name" value="alpha/beta hydrolase"/>
    <property type="match status" value="1"/>
</dbReference>
<dbReference type="Pfam" id="PF03959">
    <property type="entry name" value="FSH1"/>
    <property type="match status" value="1"/>
</dbReference>
<dbReference type="InterPro" id="IPR004443">
    <property type="entry name" value="YjeF_N_dom"/>
</dbReference>
<dbReference type="InterPro" id="IPR029058">
    <property type="entry name" value="AB_hydrolase_fold"/>
</dbReference>
<dbReference type="Gene3D" id="3.40.50.10260">
    <property type="entry name" value="YjeF N-terminal domain"/>
    <property type="match status" value="1"/>
</dbReference>
<dbReference type="InterPro" id="IPR036652">
    <property type="entry name" value="YjeF_N_dom_sf"/>
</dbReference>
<dbReference type="GO" id="GO:0008615">
    <property type="term" value="P:pyridoxine biosynthetic process"/>
    <property type="evidence" value="ECO:0007669"/>
    <property type="project" value="UniProtKB-KW"/>
</dbReference>
<dbReference type="GO" id="GO:0046872">
    <property type="term" value="F:metal ion binding"/>
    <property type="evidence" value="ECO:0007669"/>
    <property type="project" value="UniProtKB-KW"/>
</dbReference>
<comment type="catalytic activity">
    <reaction evidence="9">
        <text>(6R)-NADHX = (6S)-NADHX</text>
        <dbReference type="Rhea" id="RHEA:32215"/>
        <dbReference type="ChEBI" id="CHEBI:64074"/>
        <dbReference type="ChEBI" id="CHEBI:64075"/>
        <dbReference type="EC" id="5.1.99.6"/>
    </reaction>
</comment>
<dbReference type="InterPro" id="IPR019740">
    <property type="entry name" value="Pyridox_Oxase_CS"/>
</dbReference>
<feature type="binding site" evidence="9">
    <location>
        <position position="434"/>
    </location>
    <ligand>
        <name>(6S)-NADPHX</name>
        <dbReference type="ChEBI" id="CHEBI:64076"/>
    </ligand>
</feature>
<dbReference type="HAMAP" id="MF_01629">
    <property type="entry name" value="PdxH"/>
    <property type="match status" value="1"/>
</dbReference>
<dbReference type="Pfam" id="PF01243">
    <property type="entry name" value="PNPOx_N"/>
    <property type="match status" value="1"/>
</dbReference>
<comment type="catalytic activity">
    <reaction evidence="9">
        <text>(6R)-NADPHX = (6S)-NADPHX</text>
        <dbReference type="Rhea" id="RHEA:32227"/>
        <dbReference type="ChEBI" id="CHEBI:64076"/>
        <dbReference type="ChEBI" id="CHEBI:64077"/>
        <dbReference type="EC" id="5.1.99.6"/>
    </reaction>
</comment>
<evidence type="ECO:0000256" key="4">
    <source>
        <dbReference type="ARBA" id="ARBA00011738"/>
    </source>
</evidence>
<dbReference type="UniPathway" id="UPA01068">
    <property type="reaction ID" value="UER00304"/>
</dbReference>
<dbReference type="Pfam" id="PF10590">
    <property type="entry name" value="PNP_phzG_C"/>
    <property type="match status" value="1"/>
</dbReference>
<comment type="cofactor">
    <cofactor evidence="1">
        <name>FMN</name>
        <dbReference type="ChEBI" id="CHEBI:58210"/>
    </cofactor>
</comment>
<comment type="cofactor">
    <cofactor evidence="9">
        <name>K(+)</name>
        <dbReference type="ChEBI" id="CHEBI:29103"/>
    </cofactor>
    <text evidence="9">Binds 1 potassium ion per subunit.</text>
</comment>
<dbReference type="NCBIfam" id="TIGR00197">
    <property type="entry name" value="yjeF_nterm"/>
    <property type="match status" value="1"/>
</dbReference>
<dbReference type="InterPro" id="IPR000659">
    <property type="entry name" value="Pyridox_Oxase"/>
</dbReference>
<dbReference type="GO" id="GO:0010181">
    <property type="term" value="F:FMN binding"/>
    <property type="evidence" value="ECO:0007669"/>
    <property type="project" value="InterPro"/>
</dbReference>
<gene>
    <name evidence="11" type="ORF">GOBAR_AA10707</name>
</gene>
<feature type="domain" description="YjeF N-terminal" evidence="10">
    <location>
        <begin position="277"/>
        <end position="493"/>
    </location>
</feature>
<feature type="binding site" evidence="9">
    <location>
        <position position="328"/>
    </location>
    <ligand>
        <name>K(+)</name>
        <dbReference type="ChEBI" id="CHEBI:29103"/>
    </ligand>
</feature>
<comment type="caution">
    <text evidence="9">Lacks conserved residue(s) required for the propagation of feature annotation.</text>
</comment>
<comment type="similarity">
    <text evidence="9">Belongs to the NnrE/AIBP family.</text>
</comment>
<dbReference type="AlphaFoldDB" id="A0A2P5Y304"/>
<dbReference type="SUPFAM" id="SSF50475">
    <property type="entry name" value="FMN-binding split barrel"/>
    <property type="match status" value="2"/>
</dbReference>
<dbReference type="Proteomes" id="UP000239757">
    <property type="component" value="Unassembled WGS sequence"/>
</dbReference>
<dbReference type="OrthoDB" id="10064708at2759"/>
<evidence type="ECO:0000313" key="12">
    <source>
        <dbReference type="Proteomes" id="UP000239757"/>
    </source>
</evidence>